<accession>A0A381WEV8</accession>
<sequence length="324" mass="35508">MSVGILTLIIVCLSGPQISIAKEPQVTVGVLKFGTVNWELNVVKHHKLDFKEGYNLLVKGFGGKNATAVSLQGGAVEAIVTDWIWVSRQRFAGRDYTFVPHSVAVGGLVVHPDAGINSLKDLRGKKVGIAGGPVDKSWLMLRAYAKKTIGIDLKEIVEPVFAAPPLLNKFMLKGELPVVLNFWHYGARLKAAGMKEIVRVIDLLPGLGVKRRPPLIGWVFSEVWAKSEPKKIQSFLRSLRAAKTILEKSDAEWERIKPVTKAKNESTFIALRNAYRLGIPQSFGDGDVAAAETLFKVLAKYGGKDLVGNSTTLTPGTFWSGFRY</sequence>
<dbReference type="InterPro" id="IPR015168">
    <property type="entry name" value="SsuA/THI5"/>
</dbReference>
<dbReference type="SUPFAM" id="SSF53850">
    <property type="entry name" value="Periplasmic binding protein-like II"/>
    <property type="match status" value="1"/>
</dbReference>
<protein>
    <recommendedName>
        <fullName evidence="1">SsuA/THI5-like domain-containing protein</fullName>
    </recommendedName>
</protein>
<gene>
    <name evidence="2" type="ORF">METZ01_LOCUS103442</name>
</gene>
<organism evidence="2">
    <name type="scientific">marine metagenome</name>
    <dbReference type="NCBI Taxonomy" id="408172"/>
    <lineage>
        <taxon>unclassified sequences</taxon>
        <taxon>metagenomes</taxon>
        <taxon>ecological metagenomes</taxon>
    </lineage>
</organism>
<dbReference type="Gene3D" id="3.40.190.10">
    <property type="entry name" value="Periplasmic binding protein-like II"/>
    <property type="match status" value="2"/>
</dbReference>
<dbReference type="PANTHER" id="PTHR30024">
    <property type="entry name" value="ALIPHATIC SULFONATES-BINDING PROTEIN-RELATED"/>
    <property type="match status" value="1"/>
</dbReference>
<proteinExistence type="predicted"/>
<reference evidence="2" key="1">
    <citation type="submission" date="2018-05" db="EMBL/GenBank/DDBJ databases">
        <authorList>
            <person name="Lanie J.A."/>
            <person name="Ng W.-L."/>
            <person name="Kazmierczak K.M."/>
            <person name="Andrzejewski T.M."/>
            <person name="Davidsen T.M."/>
            <person name="Wayne K.J."/>
            <person name="Tettelin H."/>
            <person name="Glass J.I."/>
            <person name="Rusch D."/>
            <person name="Podicherti R."/>
            <person name="Tsui H.-C.T."/>
            <person name="Winkler M.E."/>
        </authorList>
    </citation>
    <scope>NUCLEOTIDE SEQUENCE</scope>
</reference>
<dbReference type="PANTHER" id="PTHR30024:SF48">
    <property type="entry name" value="ABC TRANSPORTER SUBSTRATE-BINDING PROTEIN"/>
    <property type="match status" value="1"/>
</dbReference>
<dbReference type="AlphaFoldDB" id="A0A381WEV8"/>
<dbReference type="EMBL" id="UINC01011463">
    <property type="protein sequence ID" value="SVA50588.1"/>
    <property type="molecule type" value="Genomic_DNA"/>
</dbReference>
<name>A0A381WEV8_9ZZZZ</name>
<feature type="domain" description="SsuA/THI5-like" evidence="1">
    <location>
        <begin position="106"/>
        <end position="241"/>
    </location>
</feature>
<evidence type="ECO:0000259" key="1">
    <source>
        <dbReference type="Pfam" id="PF09084"/>
    </source>
</evidence>
<dbReference type="Pfam" id="PF09084">
    <property type="entry name" value="NMT1"/>
    <property type="match status" value="1"/>
</dbReference>
<evidence type="ECO:0000313" key="2">
    <source>
        <dbReference type="EMBL" id="SVA50588.1"/>
    </source>
</evidence>